<dbReference type="Proteomes" id="UP001187192">
    <property type="component" value="Unassembled WGS sequence"/>
</dbReference>
<sequence length="117" mass="13114">MREERETVSYVLATPPFIVFRGCQQNGKENKIEAGWLIVQQNGDLFRKKSGVHGCHVANGVYMQSDGMPCGTRGMEAGMDGRQLGPHKEKTHVPNWCLLALMTRVTRYYSLVNVCAL</sequence>
<dbReference type="EMBL" id="BTGU01000053">
    <property type="protein sequence ID" value="GMN54846.1"/>
    <property type="molecule type" value="Genomic_DNA"/>
</dbReference>
<accession>A0AA88B0D7</accession>
<organism evidence="1 2">
    <name type="scientific">Ficus carica</name>
    <name type="common">Common fig</name>
    <dbReference type="NCBI Taxonomy" id="3494"/>
    <lineage>
        <taxon>Eukaryota</taxon>
        <taxon>Viridiplantae</taxon>
        <taxon>Streptophyta</taxon>
        <taxon>Embryophyta</taxon>
        <taxon>Tracheophyta</taxon>
        <taxon>Spermatophyta</taxon>
        <taxon>Magnoliopsida</taxon>
        <taxon>eudicotyledons</taxon>
        <taxon>Gunneridae</taxon>
        <taxon>Pentapetalae</taxon>
        <taxon>rosids</taxon>
        <taxon>fabids</taxon>
        <taxon>Rosales</taxon>
        <taxon>Moraceae</taxon>
        <taxon>Ficeae</taxon>
        <taxon>Ficus</taxon>
    </lineage>
</organism>
<gene>
    <name evidence="1" type="ORF">TIFTF001_023956</name>
</gene>
<reference evidence="1" key="1">
    <citation type="submission" date="2023-07" db="EMBL/GenBank/DDBJ databases">
        <title>draft genome sequence of fig (Ficus carica).</title>
        <authorList>
            <person name="Takahashi T."/>
            <person name="Nishimura K."/>
        </authorList>
    </citation>
    <scope>NUCLEOTIDE SEQUENCE</scope>
</reference>
<protein>
    <submittedName>
        <fullName evidence="1">Uncharacterized protein</fullName>
    </submittedName>
</protein>
<comment type="caution">
    <text evidence="1">The sequence shown here is derived from an EMBL/GenBank/DDBJ whole genome shotgun (WGS) entry which is preliminary data.</text>
</comment>
<evidence type="ECO:0000313" key="1">
    <source>
        <dbReference type="EMBL" id="GMN54846.1"/>
    </source>
</evidence>
<proteinExistence type="predicted"/>
<name>A0AA88B0D7_FICCA</name>
<evidence type="ECO:0000313" key="2">
    <source>
        <dbReference type="Proteomes" id="UP001187192"/>
    </source>
</evidence>
<keyword evidence="2" id="KW-1185">Reference proteome</keyword>
<dbReference type="AlphaFoldDB" id="A0AA88B0D7"/>